<dbReference type="AlphaFoldDB" id="A0A1E2VA92"/>
<name>A0A1E2VA92_9GAMM</name>
<gene>
    <name evidence="1" type="ORF">BFW38_09545</name>
</gene>
<dbReference type="OrthoDB" id="6120634at2"/>
<accession>A0A1E2VA92</accession>
<keyword evidence="2" id="KW-1185">Reference proteome</keyword>
<protein>
    <submittedName>
        <fullName evidence="1">Uncharacterized protein</fullName>
    </submittedName>
</protein>
<sequence length="91" mass="10511">MSSPNEFNQARVISELRQFIKKLLLSPGTLEQTIDIMRRHTGEADMMQKTAHDISAETMVKIPDEASEWSDADRLYLELLKEVVEEEQALY</sequence>
<dbReference type="EMBL" id="MDTQ01000001">
    <property type="protein sequence ID" value="ODC03746.1"/>
    <property type="molecule type" value="Genomic_DNA"/>
</dbReference>
<proteinExistence type="predicted"/>
<dbReference type="Proteomes" id="UP000094291">
    <property type="component" value="Unassembled WGS sequence"/>
</dbReference>
<dbReference type="RefSeq" id="WP_068998225.1">
    <property type="nucleotide sequence ID" value="NZ_MDTQ01000001.1"/>
</dbReference>
<evidence type="ECO:0000313" key="2">
    <source>
        <dbReference type="Proteomes" id="UP000094291"/>
    </source>
</evidence>
<organism evidence="1 2">
    <name type="scientific">Terasakiispira papahanaumokuakeensis</name>
    <dbReference type="NCBI Taxonomy" id="197479"/>
    <lineage>
        <taxon>Bacteria</taxon>
        <taxon>Pseudomonadati</taxon>
        <taxon>Pseudomonadota</taxon>
        <taxon>Gammaproteobacteria</taxon>
        <taxon>Oceanospirillales</taxon>
        <taxon>Terasakiispira</taxon>
    </lineage>
</organism>
<comment type="caution">
    <text evidence="1">The sequence shown here is derived from an EMBL/GenBank/DDBJ whole genome shotgun (WGS) entry which is preliminary data.</text>
</comment>
<reference evidence="1 2" key="1">
    <citation type="submission" date="2016-08" db="EMBL/GenBank/DDBJ databases">
        <authorList>
            <person name="Seilhamer J.J."/>
        </authorList>
    </citation>
    <scope>NUCLEOTIDE SEQUENCE [LARGE SCALE GENOMIC DNA]</scope>
    <source>
        <strain evidence="1 2">PH27A</strain>
    </source>
</reference>
<evidence type="ECO:0000313" key="1">
    <source>
        <dbReference type="EMBL" id="ODC03746.1"/>
    </source>
</evidence>